<dbReference type="AlphaFoldDB" id="A0A553P7V8"/>
<evidence type="ECO:0000313" key="1">
    <source>
        <dbReference type="EMBL" id="TRY73774.1"/>
    </source>
</evidence>
<reference evidence="1 2" key="1">
    <citation type="journal article" date="2018" name="Nat. Ecol. Evol.">
        <title>Genomic signatures of mitonuclear coevolution across populations of Tigriopus californicus.</title>
        <authorList>
            <person name="Barreto F.S."/>
            <person name="Watson E.T."/>
            <person name="Lima T.G."/>
            <person name="Willett C.S."/>
            <person name="Edmands S."/>
            <person name="Li W."/>
            <person name="Burton R.S."/>
        </authorList>
    </citation>
    <scope>NUCLEOTIDE SEQUENCE [LARGE SCALE GENOMIC DNA]</scope>
    <source>
        <strain evidence="1 2">San Diego</strain>
    </source>
</reference>
<sequence length="435" mass="48587">MSFAVEDQSGFGSARGKMVIKRLGTTLVATISLWLILNTHIQAQELSLSSTNVLKCWQCVVFKGLPTRCPEDAVLYELTGWNACMTWRLANGTTILQNFVQQETDCTEASKARWRSRIFDIWQMDGNVDCCTEDECNNEGRLSSQLPVSNDDANDLANIIPNRFANQINKIILQSTANQRNLTHFMEESQIQGIIQLSCAQCSRIPNSVCGPQFLTPSQRPNSQSSTPVIDNQVRMDFKSMVNTMGASSSNQEACRCLDGFIPIRRNNQLEQCHDPIVLTAVIGSRCLISQHCSIMNHTYCRDDEELQIATGISSYKTCQCIDGFQINDKGQCEPSEEVQPLLNNSCATDDDCFGIVNAACRLVSMSSQIQELVRVTQDRLQTFIGSCQCMEGYIPITNRFTGRLERCRDPIVRTSTVHGICITQSHCQSLLNTE</sequence>
<dbReference type="Proteomes" id="UP000318571">
    <property type="component" value="Chromosome 3"/>
</dbReference>
<accession>A0A553P7V8</accession>
<comment type="caution">
    <text evidence="1">The sequence shown here is derived from an EMBL/GenBank/DDBJ whole genome shotgun (WGS) entry which is preliminary data.</text>
</comment>
<evidence type="ECO:0000313" key="2">
    <source>
        <dbReference type="Proteomes" id="UP000318571"/>
    </source>
</evidence>
<gene>
    <name evidence="1" type="ORF">TCAL_00951</name>
</gene>
<protein>
    <submittedName>
        <fullName evidence="1">Uncharacterized protein</fullName>
    </submittedName>
</protein>
<name>A0A553P7V8_TIGCA</name>
<organism evidence="1 2">
    <name type="scientific">Tigriopus californicus</name>
    <name type="common">Marine copepod</name>
    <dbReference type="NCBI Taxonomy" id="6832"/>
    <lineage>
        <taxon>Eukaryota</taxon>
        <taxon>Metazoa</taxon>
        <taxon>Ecdysozoa</taxon>
        <taxon>Arthropoda</taxon>
        <taxon>Crustacea</taxon>
        <taxon>Multicrustacea</taxon>
        <taxon>Hexanauplia</taxon>
        <taxon>Copepoda</taxon>
        <taxon>Harpacticoida</taxon>
        <taxon>Harpacticidae</taxon>
        <taxon>Tigriopus</taxon>
    </lineage>
</organism>
<proteinExistence type="predicted"/>
<dbReference type="EMBL" id="VCGU01000007">
    <property type="protein sequence ID" value="TRY73774.1"/>
    <property type="molecule type" value="Genomic_DNA"/>
</dbReference>
<keyword evidence="2" id="KW-1185">Reference proteome</keyword>